<gene>
    <name evidence="1" type="ORF">SCALOS_LOCUS359</name>
</gene>
<accession>A0ACA9JUN9</accession>
<dbReference type="EMBL" id="CAJVPM010000171">
    <property type="protein sequence ID" value="CAG8437325.1"/>
    <property type="molecule type" value="Genomic_DNA"/>
</dbReference>
<protein>
    <submittedName>
        <fullName evidence="1">4626_t:CDS:1</fullName>
    </submittedName>
</protein>
<proteinExistence type="predicted"/>
<keyword evidence="2" id="KW-1185">Reference proteome</keyword>
<sequence length="456" mass="53404">MAAKLPMLCLQRIFEELRPLDLTTSYSYLLSCVLVNRHWCDIAIPILWRHPFERQWWSEPATKLLDIYISNFPREERNIFINDKFINKYEKPSRDYVLYLRSLKTENLGYATTNWLRNKPYVSVDFKIIYETFCRFFILHARNLELLECETSNMINIFELSGAESSLYKLKSLVVIDQDYPTRLFVTASKVSKNVRTLDITISNHIPKFDPTSSERIADLTKLVDSQKSLEEFILTNEHPKCSECRTRDQSGVLDFRIVFESFINHILTLSKVKFGWIDFKGEFPFLQLAACINLQEIYLDRCQNFGNNQDYEDIDSTSFNQLFKLSIELSPIPSSILCKILTNSGQSLKYLHLDQRSLSSNKNILKDTIRICTLNNPNLLKFSAYIYASEVSNLPDFFSTCQQLIHFKIWDIKSPTDNDSQQIFQFNSTSIIDSKGRCQDWDHISEFNKKIEEDN</sequence>
<dbReference type="Proteomes" id="UP000789860">
    <property type="component" value="Unassembled WGS sequence"/>
</dbReference>
<evidence type="ECO:0000313" key="1">
    <source>
        <dbReference type="EMBL" id="CAG8437325.1"/>
    </source>
</evidence>
<name>A0ACA9JUN9_9GLOM</name>
<comment type="caution">
    <text evidence="1">The sequence shown here is derived from an EMBL/GenBank/DDBJ whole genome shotgun (WGS) entry which is preliminary data.</text>
</comment>
<evidence type="ECO:0000313" key="2">
    <source>
        <dbReference type="Proteomes" id="UP000789860"/>
    </source>
</evidence>
<organism evidence="1 2">
    <name type="scientific">Scutellospora calospora</name>
    <dbReference type="NCBI Taxonomy" id="85575"/>
    <lineage>
        <taxon>Eukaryota</taxon>
        <taxon>Fungi</taxon>
        <taxon>Fungi incertae sedis</taxon>
        <taxon>Mucoromycota</taxon>
        <taxon>Glomeromycotina</taxon>
        <taxon>Glomeromycetes</taxon>
        <taxon>Diversisporales</taxon>
        <taxon>Gigasporaceae</taxon>
        <taxon>Scutellospora</taxon>
    </lineage>
</organism>
<reference evidence="1" key="1">
    <citation type="submission" date="2021-06" db="EMBL/GenBank/DDBJ databases">
        <authorList>
            <person name="Kallberg Y."/>
            <person name="Tangrot J."/>
            <person name="Rosling A."/>
        </authorList>
    </citation>
    <scope>NUCLEOTIDE SEQUENCE</scope>
    <source>
        <strain evidence="1">AU212A</strain>
    </source>
</reference>